<keyword evidence="3 6" id="KW-1133">Transmembrane helix</keyword>
<evidence type="ECO:0000313" key="9">
    <source>
        <dbReference type="Proteomes" id="UP000029665"/>
    </source>
</evidence>
<feature type="transmembrane region" description="Helical" evidence="6">
    <location>
        <begin position="249"/>
        <end position="269"/>
    </location>
</feature>
<dbReference type="OrthoDB" id="3437016at2759"/>
<name>A0A060SLC4_PYCCI</name>
<dbReference type="PANTHER" id="PTHR23501:SF102">
    <property type="entry name" value="DRUG TRANSPORTER, PUTATIVE (AFU_ORTHOLOGUE AFUA_3G08530)-RELATED"/>
    <property type="match status" value="1"/>
</dbReference>
<feature type="transmembrane region" description="Helical" evidence="6">
    <location>
        <begin position="12"/>
        <end position="30"/>
    </location>
</feature>
<feature type="transmembrane region" description="Helical" evidence="6">
    <location>
        <begin position="80"/>
        <end position="98"/>
    </location>
</feature>
<comment type="subcellular location">
    <subcellularLocation>
        <location evidence="1">Membrane</location>
        <topology evidence="1">Multi-pass membrane protein</topology>
    </subcellularLocation>
</comment>
<dbReference type="InterPro" id="IPR036259">
    <property type="entry name" value="MFS_trans_sf"/>
</dbReference>
<dbReference type="GO" id="GO:0005886">
    <property type="term" value="C:plasma membrane"/>
    <property type="evidence" value="ECO:0007669"/>
    <property type="project" value="TreeGrafter"/>
</dbReference>
<dbReference type="HOGENOM" id="CLU_000960_22_0_1"/>
<comment type="caution">
    <text evidence="8">The sequence shown here is derived from an EMBL/GenBank/DDBJ whole genome shotgun (WGS) entry which is preliminary data.</text>
</comment>
<dbReference type="Proteomes" id="UP000029665">
    <property type="component" value="Unassembled WGS sequence"/>
</dbReference>
<dbReference type="EMBL" id="CCBP010000229">
    <property type="protein sequence ID" value="CDO74981.1"/>
    <property type="molecule type" value="Genomic_DNA"/>
</dbReference>
<evidence type="ECO:0000256" key="5">
    <source>
        <dbReference type="SAM" id="MobiDB-lite"/>
    </source>
</evidence>
<feature type="transmembrane region" description="Helical" evidence="6">
    <location>
        <begin position="217"/>
        <end position="237"/>
    </location>
</feature>
<feature type="region of interest" description="Disordered" evidence="5">
    <location>
        <begin position="450"/>
        <end position="483"/>
    </location>
</feature>
<feature type="transmembrane region" description="Helical" evidence="6">
    <location>
        <begin position="50"/>
        <end position="68"/>
    </location>
</feature>
<dbReference type="Gene3D" id="1.20.1250.20">
    <property type="entry name" value="MFS general substrate transporter like domains"/>
    <property type="match status" value="1"/>
</dbReference>
<sequence>MQRDKQGKGSAFWLSFTAIVLSNFLSAIDLTAVSTAVPTITDDLHGGADFVWIGSAYGLASAAILPFSGRLSDVFGRRPIMLIAIAIFFLGSALSGAAKSMTWLIAARNLNLPLAGICFVLVAVFLRVRTPEGSMREKLTRIDWFGNFLIIAGTTLALLALTWGGIQYPWNSAHVLAPLIIGFALIGLFLVYEAFVPLEPTTPLDILRNRTALGGNLATFAHGILTMSAMFYIPVYFQACMDATPINSSVKMLPTTLVCAPMTIIFGVVIKKVQKYRAVNYFGWALLLIGFGLFTLLKADSPTSMWAGFQVITAAGLGIIWGATIFPILASIPVSRMAAAIGFYGFLRTFAQTWGITITATILQNELKKNLPSEFVARFPEGVEIAYAAIPLIPSLPEPLRTEVRVAFATSMSVVWKVMTGIAGAGFLTLFLLKEIPMQTYTDTRYGLEAKGTTTSGSNSDVEKDSKGPSQVSELGPVSLDRP</sequence>
<reference evidence="8" key="1">
    <citation type="submission" date="2014-01" db="EMBL/GenBank/DDBJ databases">
        <title>The genome of the white-rot fungus Pycnoporus cinnabarinus: a basidiomycete model with a versatile arsenal for lignocellulosic biomass breakdown.</title>
        <authorList>
            <person name="Levasseur A."/>
            <person name="Lomascolo A."/>
            <person name="Ruiz-Duenas F.J."/>
            <person name="Uzan E."/>
            <person name="Piumi F."/>
            <person name="Kues U."/>
            <person name="Ram A.F.J."/>
            <person name="Murat C."/>
            <person name="Haon M."/>
            <person name="Benoit I."/>
            <person name="Arfi Y."/>
            <person name="Chevret D."/>
            <person name="Drula E."/>
            <person name="Kwon M.J."/>
            <person name="Gouret P."/>
            <person name="Lesage-Meessen L."/>
            <person name="Lombard V."/>
            <person name="Mariette J."/>
            <person name="Noirot C."/>
            <person name="Park J."/>
            <person name="Patyshakuliyeva A."/>
            <person name="Wieneger R.A.B."/>
            <person name="Wosten H.A.B."/>
            <person name="Martin F."/>
            <person name="Coutinho P.M."/>
            <person name="de Vries R."/>
            <person name="Martinez A.T."/>
            <person name="Klopp C."/>
            <person name="Pontarotti P."/>
            <person name="Henrissat B."/>
            <person name="Record E."/>
        </authorList>
    </citation>
    <scope>NUCLEOTIDE SEQUENCE [LARGE SCALE GENOMIC DNA]</scope>
    <source>
        <strain evidence="8">BRFM137</strain>
    </source>
</reference>
<accession>A0A060SLC4</accession>
<feature type="domain" description="Major facilitator superfamily (MFS) profile" evidence="7">
    <location>
        <begin position="15"/>
        <end position="438"/>
    </location>
</feature>
<dbReference type="InterPro" id="IPR011701">
    <property type="entry name" value="MFS"/>
</dbReference>
<keyword evidence="9" id="KW-1185">Reference proteome</keyword>
<dbReference type="GO" id="GO:0022857">
    <property type="term" value="F:transmembrane transporter activity"/>
    <property type="evidence" value="ECO:0007669"/>
    <property type="project" value="InterPro"/>
</dbReference>
<evidence type="ECO:0000256" key="1">
    <source>
        <dbReference type="ARBA" id="ARBA00004141"/>
    </source>
</evidence>
<gene>
    <name evidence="8" type="ORF">BN946_scf184945.g53</name>
</gene>
<feature type="transmembrane region" description="Helical" evidence="6">
    <location>
        <begin position="176"/>
        <end position="196"/>
    </location>
</feature>
<evidence type="ECO:0000256" key="6">
    <source>
        <dbReference type="SAM" id="Phobius"/>
    </source>
</evidence>
<feature type="transmembrane region" description="Helical" evidence="6">
    <location>
        <begin position="305"/>
        <end position="329"/>
    </location>
</feature>
<feature type="transmembrane region" description="Helical" evidence="6">
    <location>
        <begin position="341"/>
        <end position="363"/>
    </location>
</feature>
<dbReference type="STRING" id="5643.A0A060SLC4"/>
<dbReference type="SUPFAM" id="SSF103473">
    <property type="entry name" value="MFS general substrate transporter"/>
    <property type="match status" value="1"/>
</dbReference>
<dbReference type="AlphaFoldDB" id="A0A060SLC4"/>
<dbReference type="InterPro" id="IPR020846">
    <property type="entry name" value="MFS_dom"/>
</dbReference>
<feature type="transmembrane region" description="Helical" evidence="6">
    <location>
        <begin position="110"/>
        <end position="128"/>
    </location>
</feature>
<dbReference type="Pfam" id="PF07690">
    <property type="entry name" value="MFS_1"/>
    <property type="match status" value="1"/>
</dbReference>
<dbReference type="PROSITE" id="PS50850">
    <property type="entry name" value="MFS"/>
    <property type="match status" value="1"/>
</dbReference>
<feature type="transmembrane region" description="Helical" evidence="6">
    <location>
        <begin position="281"/>
        <end position="299"/>
    </location>
</feature>
<dbReference type="InterPro" id="IPR005829">
    <property type="entry name" value="Sugar_transporter_CS"/>
</dbReference>
<proteinExistence type="predicted"/>
<dbReference type="PROSITE" id="PS00216">
    <property type="entry name" value="SUGAR_TRANSPORT_1"/>
    <property type="match status" value="1"/>
</dbReference>
<feature type="transmembrane region" description="Helical" evidence="6">
    <location>
        <begin position="414"/>
        <end position="433"/>
    </location>
</feature>
<keyword evidence="2 6" id="KW-0812">Transmembrane</keyword>
<evidence type="ECO:0000259" key="7">
    <source>
        <dbReference type="PROSITE" id="PS50850"/>
    </source>
</evidence>
<evidence type="ECO:0000256" key="3">
    <source>
        <dbReference type="ARBA" id="ARBA00022989"/>
    </source>
</evidence>
<evidence type="ECO:0000256" key="2">
    <source>
        <dbReference type="ARBA" id="ARBA00022692"/>
    </source>
</evidence>
<keyword evidence="4 6" id="KW-0472">Membrane</keyword>
<organism evidence="8 9">
    <name type="scientific">Pycnoporus cinnabarinus</name>
    <name type="common">Cinnabar-red polypore</name>
    <name type="synonym">Trametes cinnabarina</name>
    <dbReference type="NCBI Taxonomy" id="5643"/>
    <lineage>
        <taxon>Eukaryota</taxon>
        <taxon>Fungi</taxon>
        <taxon>Dikarya</taxon>
        <taxon>Basidiomycota</taxon>
        <taxon>Agaricomycotina</taxon>
        <taxon>Agaricomycetes</taxon>
        <taxon>Polyporales</taxon>
        <taxon>Polyporaceae</taxon>
        <taxon>Trametes</taxon>
    </lineage>
</organism>
<dbReference type="OMA" id="IWVPNAY"/>
<evidence type="ECO:0000313" key="8">
    <source>
        <dbReference type="EMBL" id="CDO74981.1"/>
    </source>
</evidence>
<feature type="transmembrane region" description="Helical" evidence="6">
    <location>
        <begin position="148"/>
        <end position="170"/>
    </location>
</feature>
<protein>
    <recommendedName>
        <fullName evidence="7">Major facilitator superfamily (MFS) profile domain-containing protein</fullName>
    </recommendedName>
</protein>
<dbReference type="PANTHER" id="PTHR23501">
    <property type="entry name" value="MAJOR FACILITATOR SUPERFAMILY"/>
    <property type="match status" value="1"/>
</dbReference>
<evidence type="ECO:0000256" key="4">
    <source>
        <dbReference type="ARBA" id="ARBA00023136"/>
    </source>
</evidence>